<keyword evidence="6" id="KW-0238">DNA-binding</keyword>
<keyword evidence="8" id="KW-0804">Transcription</keyword>
<keyword evidence="4" id="KW-0597">Phosphoprotein</keyword>
<dbReference type="OMA" id="YMDAHEL"/>
<dbReference type="InterPro" id="IPR036638">
    <property type="entry name" value="HLH_DNA-bd_sf"/>
</dbReference>
<dbReference type="VEuPathDB" id="VectorBase:AALC636_018436"/>
<name>A0A023EL53_AEDAL</name>
<feature type="region of interest" description="Disordered" evidence="11">
    <location>
        <begin position="143"/>
        <end position="195"/>
    </location>
</feature>
<dbReference type="EnsemblMetazoa" id="AALFPA23_010689.R15014">
    <property type="protein sequence ID" value="AALFPA23_010689.P15014"/>
    <property type="gene ID" value="AALFPA23_010689"/>
</dbReference>
<dbReference type="Pfam" id="PF00010">
    <property type="entry name" value="HLH"/>
    <property type="match status" value="1"/>
</dbReference>
<dbReference type="CTD" id="4149"/>
<evidence type="ECO:0000256" key="8">
    <source>
        <dbReference type="ARBA" id="ARBA00023163"/>
    </source>
</evidence>
<dbReference type="RefSeq" id="XP_029718056.1">
    <property type="nucleotide sequence ID" value="XM_029862196.2"/>
</dbReference>
<feature type="region of interest" description="Disordered" evidence="11">
    <location>
        <begin position="1"/>
        <end position="65"/>
    </location>
</feature>
<evidence type="ECO:0000256" key="7">
    <source>
        <dbReference type="ARBA" id="ARBA00023159"/>
    </source>
</evidence>
<organism evidence="13">
    <name type="scientific">Aedes albopictus</name>
    <name type="common">Asian tiger mosquito</name>
    <name type="synonym">Stegomyia albopicta</name>
    <dbReference type="NCBI Taxonomy" id="7160"/>
    <lineage>
        <taxon>Eukaryota</taxon>
        <taxon>Metazoa</taxon>
        <taxon>Ecdysozoa</taxon>
        <taxon>Arthropoda</taxon>
        <taxon>Hexapoda</taxon>
        <taxon>Insecta</taxon>
        <taxon>Pterygota</taxon>
        <taxon>Neoptera</taxon>
        <taxon>Endopterygota</taxon>
        <taxon>Diptera</taxon>
        <taxon>Nematocera</taxon>
        <taxon>Culicoidea</taxon>
        <taxon>Culicidae</taxon>
        <taxon>Culicinae</taxon>
        <taxon>Aedini</taxon>
        <taxon>Aedes</taxon>
        <taxon>Stegomyia</taxon>
    </lineage>
</organism>
<dbReference type="Proteomes" id="UP000069940">
    <property type="component" value="Unassembled WGS sequence"/>
</dbReference>
<dbReference type="OrthoDB" id="8964853at2759"/>
<comment type="similarity">
    <text evidence="1">Belongs to the MAX family.</text>
</comment>
<feature type="compositionally biased region" description="Basic residues" evidence="11">
    <location>
        <begin position="184"/>
        <end position="195"/>
    </location>
</feature>
<dbReference type="SMART" id="SM00353">
    <property type="entry name" value="HLH"/>
    <property type="match status" value="1"/>
</dbReference>
<dbReference type="KEGG" id="aalb:109412153"/>
<dbReference type="GeneID" id="109412153"/>
<dbReference type="EMBL" id="GAPW01004644">
    <property type="protein sequence ID" value="JAC08954.1"/>
    <property type="molecule type" value="mRNA"/>
</dbReference>
<evidence type="ECO:0000256" key="11">
    <source>
        <dbReference type="SAM" id="MobiDB-lite"/>
    </source>
</evidence>
<dbReference type="GO" id="GO:0090575">
    <property type="term" value="C:RNA polymerase II transcription regulator complex"/>
    <property type="evidence" value="ECO:0007669"/>
    <property type="project" value="TreeGrafter"/>
</dbReference>
<dbReference type="AlphaFoldDB" id="A0A023EL53"/>
<evidence type="ECO:0000256" key="10">
    <source>
        <dbReference type="ARBA" id="ARBA00029944"/>
    </source>
</evidence>
<dbReference type="GO" id="GO:0045944">
    <property type="term" value="P:positive regulation of transcription by RNA polymerase II"/>
    <property type="evidence" value="ECO:0007669"/>
    <property type="project" value="TreeGrafter"/>
</dbReference>
<evidence type="ECO:0000313" key="15">
    <source>
        <dbReference type="Proteomes" id="UP000069940"/>
    </source>
</evidence>
<dbReference type="Gene3D" id="4.10.280.10">
    <property type="entry name" value="Helix-loop-helix DNA-binding domain"/>
    <property type="match status" value="1"/>
</dbReference>
<keyword evidence="15" id="KW-1185">Reference proteome</keyword>
<evidence type="ECO:0000313" key="13">
    <source>
        <dbReference type="EMBL" id="JAC08954.1"/>
    </source>
</evidence>
<evidence type="ECO:0000259" key="12">
    <source>
        <dbReference type="PROSITE" id="PS50888"/>
    </source>
</evidence>
<dbReference type="GO" id="GO:0003677">
    <property type="term" value="F:DNA binding"/>
    <property type="evidence" value="ECO:0007669"/>
    <property type="project" value="UniProtKB-KW"/>
</dbReference>
<reference evidence="14" key="3">
    <citation type="submission" date="2025-05" db="UniProtKB">
        <authorList>
            <consortium name="EnsemblMetazoa"/>
        </authorList>
    </citation>
    <scope>IDENTIFICATION</scope>
    <source>
        <strain evidence="14">Foshan</strain>
    </source>
</reference>
<dbReference type="GO" id="GO:0003700">
    <property type="term" value="F:DNA-binding transcription factor activity"/>
    <property type="evidence" value="ECO:0007669"/>
    <property type="project" value="TreeGrafter"/>
</dbReference>
<reference evidence="13" key="1">
    <citation type="journal article" date="2014" name="PLoS Negl. Trop. Dis.">
        <title>Identification and characterization of seminal fluid proteins in the Asian tiger mosquito, Aedes albopictus.</title>
        <authorList>
            <person name="Boes K.E."/>
            <person name="Ribeiro J.M."/>
            <person name="Wong A."/>
            <person name="Harrington L.C."/>
            <person name="Wolfner M.F."/>
            <person name="Sirot L.K."/>
        </authorList>
    </citation>
    <scope>NUCLEOTIDE SEQUENCE</scope>
    <source>
        <tissue evidence="13">Reproductive organs</tissue>
    </source>
</reference>
<keyword evidence="3" id="KW-0678">Repressor</keyword>
<keyword evidence="5" id="KW-0805">Transcription regulation</keyword>
<evidence type="ECO:0000256" key="9">
    <source>
        <dbReference type="ARBA" id="ARBA00023242"/>
    </source>
</evidence>
<evidence type="ECO:0000256" key="4">
    <source>
        <dbReference type="ARBA" id="ARBA00022553"/>
    </source>
</evidence>
<evidence type="ECO:0000256" key="5">
    <source>
        <dbReference type="ARBA" id="ARBA00023015"/>
    </source>
</evidence>
<dbReference type="SUPFAM" id="SSF47459">
    <property type="entry name" value="HLH, helix-loop-helix DNA-binding domain"/>
    <property type="match status" value="1"/>
</dbReference>
<accession>A0A023EL53</accession>
<evidence type="ECO:0000256" key="6">
    <source>
        <dbReference type="ARBA" id="ARBA00023125"/>
    </source>
</evidence>
<dbReference type="PANTHER" id="PTHR10328:SF3">
    <property type="entry name" value="PROTEIN MAX"/>
    <property type="match status" value="1"/>
</dbReference>
<feature type="compositionally biased region" description="Polar residues" evidence="11">
    <location>
        <begin position="9"/>
        <end position="24"/>
    </location>
</feature>
<protein>
    <recommendedName>
        <fullName evidence="2">Protein max</fullName>
    </recommendedName>
    <alternativeName>
        <fullName evidence="10">Myc-associated factor X</fullName>
    </alternativeName>
</protein>
<dbReference type="GO" id="GO:0046983">
    <property type="term" value="F:protein dimerization activity"/>
    <property type="evidence" value="ECO:0007669"/>
    <property type="project" value="InterPro"/>
</dbReference>
<dbReference type="CDD" id="cd11406">
    <property type="entry name" value="bHLHzip_Max"/>
    <property type="match status" value="1"/>
</dbReference>
<feature type="domain" description="BHLH" evidence="12">
    <location>
        <begin position="61"/>
        <end position="112"/>
    </location>
</feature>
<dbReference type="FunFam" id="4.10.280.10:FF:000023">
    <property type="entry name" value="MAX isoform 13"/>
    <property type="match status" value="1"/>
</dbReference>
<proteinExistence type="evidence at transcript level"/>
<dbReference type="VEuPathDB" id="VectorBase:AALC636_003618"/>
<evidence type="ECO:0000256" key="2">
    <source>
        <dbReference type="ARBA" id="ARBA00017633"/>
    </source>
</evidence>
<keyword evidence="7" id="KW-0010">Activator</keyword>
<sequence length="195" mass="22017">MRLYEDSQRQQQARKVSTGDSYENMSDDDRDIDIDSDDGEDSDNTKSQRNSAGGQIYSQAEKRAHHNALERKRRDHIKDSFTSLRDSVPSLQGEKASRAQILKKAAEYIQFMRRKNNSHQQDIDDLKRQNTLLETQIRQLEQARATGNFGDGSDLGLGMNDSSRESDSSDVDDGASNNGLGGIHRSKKMKTNSNY</sequence>
<keyword evidence="9" id="KW-0539">Nucleus</keyword>
<evidence type="ECO:0000256" key="1">
    <source>
        <dbReference type="ARBA" id="ARBA00007628"/>
    </source>
</evidence>
<dbReference type="PROSITE" id="PS50888">
    <property type="entry name" value="BHLH"/>
    <property type="match status" value="1"/>
</dbReference>
<evidence type="ECO:0000313" key="14">
    <source>
        <dbReference type="EnsemblMetazoa" id="AALFPA23_010689.P15014"/>
    </source>
</evidence>
<dbReference type="InterPro" id="IPR011598">
    <property type="entry name" value="bHLH_dom"/>
</dbReference>
<dbReference type="PANTHER" id="PTHR10328">
    <property type="entry name" value="PROTEIN MAX MYC-ASSOCIATED FACTOR X"/>
    <property type="match status" value="1"/>
</dbReference>
<feature type="compositionally biased region" description="Polar residues" evidence="11">
    <location>
        <begin position="45"/>
        <end position="58"/>
    </location>
</feature>
<dbReference type="VEuPathDB" id="VectorBase:AALFPA_045115"/>
<feature type="compositionally biased region" description="Acidic residues" evidence="11">
    <location>
        <begin position="25"/>
        <end position="42"/>
    </location>
</feature>
<evidence type="ECO:0000256" key="3">
    <source>
        <dbReference type="ARBA" id="ARBA00022491"/>
    </source>
</evidence>
<reference evidence="15" key="2">
    <citation type="journal article" date="2015" name="Proc. Natl. Acad. Sci. U.S.A.">
        <title>Genome sequence of the Asian Tiger mosquito, Aedes albopictus, reveals insights into its biology, genetics, and evolution.</title>
        <authorList>
            <person name="Chen X.G."/>
            <person name="Jiang X."/>
            <person name="Gu J."/>
            <person name="Xu M."/>
            <person name="Wu Y."/>
            <person name="Deng Y."/>
            <person name="Zhang C."/>
            <person name="Bonizzoni M."/>
            <person name="Dermauw W."/>
            <person name="Vontas J."/>
            <person name="Armbruster P."/>
            <person name="Huang X."/>
            <person name="Yang Y."/>
            <person name="Zhang H."/>
            <person name="He W."/>
            <person name="Peng H."/>
            <person name="Liu Y."/>
            <person name="Wu K."/>
            <person name="Chen J."/>
            <person name="Lirakis M."/>
            <person name="Topalis P."/>
            <person name="Van Leeuwen T."/>
            <person name="Hall A.B."/>
            <person name="Jiang X."/>
            <person name="Thorpe C."/>
            <person name="Mueller R.L."/>
            <person name="Sun C."/>
            <person name="Waterhouse R.M."/>
            <person name="Yan G."/>
            <person name="Tu Z.J."/>
            <person name="Fang X."/>
            <person name="James A.A."/>
        </authorList>
    </citation>
    <scope>NUCLEOTIDE SEQUENCE [LARGE SCALE GENOMIC DNA]</scope>
    <source>
        <strain evidence="15">Foshan</strain>
    </source>
</reference>